<comment type="caution">
    <text evidence="1">The sequence shown here is derived from an EMBL/GenBank/DDBJ whole genome shotgun (WGS) entry which is preliminary data.</text>
</comment>
<protein>
    <submittedName>
        <fullName evidence="1">Uncharacterized protein</fullName>
    </submittedName>
</protein>
<gene>
    <name evidence="1" type="ORF">QN277_014990</name>
</gene>
<dbReference type="AlphaFoldDB" id="A0AAE1MV89"/>
<dbReference type="EMBL" id="JAWXYG010000003">
    <property type="protein sequence ID" value="KAK4276893.1"/>
    <property type="molecule type" value="Genomic_DNA"/>
</dbReference>
<organism evidence="1 2">
    <name type="scientific">Acacia crassicarpa</name>
    <name type="common">northern wattle</name>
    <dbReference type="NCBI Taxonomy" id="499986"/>
    <lineage>
        <taxon>Eukaryota</taxon>
        <taxon>Viridiplantae</taxon>
        <taxon>Streptophyta</taxon>
        <taxon>Embryophyta</taxon>
        <taxon>Tracheophyta</taxon>
        <taxon>Spermatophyta</taxon>
        <taxon>Magnoliopsida</taxon>
        <taxon>eudicotyledons</taxon>
        <taxon>Gunneridae</taxon>
        <taxon>Pentapetalae</taxon>
        <taxon>rosids</taxon>
        <taxon>fabids</taxon>
        <taxon>Fabales</taxon>
        <taxon>Fabaceae</taxon>
        <taxon>Caesalpinioideae</taxon>
        <taxon>mimosoid clade</taxon>
        <taxon>Acacieae</taxon>
        <taxon>Acacia</taxon>
    </lineage>
</organism>
<dbReference type="Proteomes" id="UP001293593">
    <property type="component" value="Unassembled WGS sequence"/>
</dbReference>
<evidence type="ECO:0000313" key="2">
    <source>
        <dbReference type="Proteomes" id="UP001293593"/>
    </source>
</evidence>
<name>A0AAE1MV89_9FABA</name>
<evidence type="ECO:0000313" key="1">
    <source>
        <dbReference type="EMBL" id="KAK4276893.1"/>
    </source>
</evidence>
<sequence>MIFWIMVKEKTEEKRNDVVTQNVLVLRRQGWRGGYFATTPGTDVRCWTLLKSSTFGFRRKEDVPHILNYLRHDFLSRTSVFIEGSRK</sequence>
<keyword evidence="2" id="KW-1185">Reference proteome</keyword>
<reference evidence="1" key="1">
    <citation type="submission" date="2023-10" db="EMBL/GenBank/DDBJ databases">
        <title>Chromosome-level genome of the transformable northern wattle, Acacia crassicarpa.</title>
        <authorList>
            <person name="Massaro I."/>
            <person name="Sinha N.R."/>
            <person name="Poethig S."/>
            <person name="Leichty A.R."/>
        </authorList>
    </citation>
    <scope>NUCLEOTIDE SEQUENCE</scope>
    <source>
        <strain evidence="1">Acra3RX</strain>
        <tissue evidence="1">Leaf</tissue>
    </source>
</reference>
<proteinExistence type="predicted"/>
<accession>A0AAE1MV89</accession>